<sequence length="82" mass="9612">MSIFSPELKEFSETNFEKNKFSREIETKLLKTLSEGKERFPDIVQCPNKSCGNPLKVEMKKEEIFLFCGNCGWEQVVRNNVY</sequence>
<name>A0A0G0VF56_9BACT</name>
<accession>A0A0G0VF56</accession>
<evidence type="ECO:0000313" key="2">
    <source>
        <dbReference type="Proteomes" id="UP000034746"/>
    </source>
</evidence>
<reference evidence="1 2" key="1">
    <citation type="journal article" date="2015" name="Nature">
        <title>rRNA introns, odd ribosomes, and small enigmatic genomes across a large radiation of phyla.</title>
        <authorList>
            <person name="Brown C.T."/>
            <person name="Hug L.A."/>
            <person name="Thomas B.C."/>
            <person name="Sharon I."/>
            <person name="Castelle C.J."/>
            <person name="Singh A."/>
            <person name="Wilkins M.J."/>
            <person name="Williams K.H."/>
            <person name="Banfield J.F."/>
        </authorList>
    </citation>
    <scope>NUCLEOTIDE SEQUENCE [LARGE SCALE GENOMIC DNA]</scope>
</reference>
<dbReference type="Proteomes" id="UP000034746">
    <property type="component" value="Unassembled WGS sequence"/>
</dbReference>
<protein>
    <submittedName>
        <fullName evidence="1">Uncharacterized protein</fullName>
    </submittedName>
</protein>
<proteinExistence type="predicted"/>
<organism evidence="1 2">
    <name type="scientific">Candidatus Uhrbacteria bacterium GW2011_GWF2_41_16</name>
    <dbReference type="NCBI Taxonomy" id="1618997"/>
    <lineage>
        <taxon>Bacteria</taxon>
        <taxon>Candidatus Uhriibacteriota</taxon>
    </lineage>
</organism>
<dbReference type="EMBL" id="LCAU01000004">
    <property type="protein sequence ID" value="KKR98291.1"/>
    <property type="molecule type" value="Genomic_DNA"/>
</dbReference>
<gene>
    <name evidence="1" type="ORF">UU48_C0004G0084</name>
</gene>
<dbReference type="AlphaFoldDB" id="A0A0G0VF56"/>
<comment type="caution">
    <text evidence="1">The sequence shown here is derived from an EMBL/GenBank/DDBJ whole genome shotgun (WGS) entry which is preliminary data.</text>
</comment>
<evidence type="ECO:0000313" key="1">
    <source>
        <dbReference type="EMBL" id="KKR98291.1"/>
    </source>
</evidence>